<dbReference type="PROSITE" id="PS50850">
    <property type="entry name" value="MFS"/>
    <property type="match status" value="1"/>
</dbReference>
<evidence type="ECO:0000259" key="11">
    <source>
        <dbReference type="PROSITE" id="PS50850"/>
    </source>
</evidence>
<evidence type="ECO:0000256" key="3">
    <source>
        <dbReference type="ARBA" id="ARBA00022448"/>
    </source>
</evidence>
<evidence type="ECO:0000256" key="4">
    <source>
        <dbReference type="ARBA" id="ARBA00022475"/>
    </source>
</evidence>
<dbReference type="Proteomes" id="UP000238762">
    <property type="component" value="Unassembled WGS sequence"/>
</dbReference>
<dbReference type="PRINTS" id="PR00171">
    <property type="entry name" value="SUGRTRNSPORT"/>
</dbReference>
<dbReference type="EMBL" id="PVWJ01000015">
    <property type="protein sequence ID" value="PSB04287.1"/>
    <property type="molecule type" value="Genomic_DNA"/>
</dbReference>
<dbReference type="PANTHER" id="PTHR48023">
    <property type="entry name" value="D-XYLOSE-PROTON SYMPORTER-LIKE 2"/>
    <property type="match status" value="1"/>
</dbReference>
<keyword evidence="4" id="KW-1003">Cell membrane</keyword>
<feature type="transmembrane region" description="Helical" evidence="10">
    <location>
        <begin position="152"/>
        <end position="174"/>
    </location>
</feature>
<evidence type="ECO:0000256" key="5">
    <source>
        <dbReference type="ARBA" id="ARBA00022597"/>
    </source>
</evidence>
<reference evidence="12 13" key="1">
    <citation type="submission" date="2018-02" db="EMBL/GenBank/DDBJ databases">
        <authorList>
            <person name="Cohen D.B."/>
            <person name="Kent A.D."/>
        </authorList>
    </citation>
    <scope>NUCLEOTIDE SEQUENCE [LARGE SCALE GENOMIC DNA]</scope>
    <source>
        <strain evidence="12 13">CCAP 1448/3</strain>
    </source>
</reference>
<dbReference type="InterPro" id="IPR036259">
    <property type="entry name" value="MFS_trans_sf"/>
</dbReference>
<evidence type="ECO:0000313" key="12">
    <source>
        <dbReference type="EMBL" id="PSB04287.1"/>
    </source>
</evidence>
<feature type="transmembrane region" description="Helical" evidence="10">
    <location>
        <begin position="371"/>
        <end position="396"/>
    </location>
</feature>
<dbReference type="AlphaFoldDB" id="A0A2T1C825"/>
<keyword evidence="6 10" id="KW-0812">Transmembrane</keyword>
<dbReference type="InterPro" id="IPR005828">
    <property type="entry name" value="MFS_sugar_transport-like"/>
</dbReference>
<evidence type="ECO:0000256" key="9">
    <source>
        <dbReference type="RuleBase" id="RU003346"/>
    </source>
</evidence>
<feature type="transmembrane region" description="Helical" evidence="10">
    <location>
        <begin position="439"/>
        <end position="458"/>
    </location>
</feature>
<dbReference type="PANTHER" id="PTHR48023:SF4">
    <property type="entry name" value="D-XYLOSE-PROTON SYMPORTER-LIKE 2"/>
    <property type="match status" value="1"/>
</dbReference>
<dbReference type="SUPFAM" id="SSF103473">
    <property type="entry name" value="MFS general substrate transporter"/>
    <property type="match status" value="1"/>
</dbReference>
<feature type="transmembrane region" description="Helical" evidence="10">
    <location>
        <begin position="305"/>
        <end position="324"/>
    </location>
</feature>
<dbReference type="Gene3D" id="1.20.1250.20">
    <property type="entry name" value="MFS general substrate transporter like domains"/>
    <property type="match status" value="2"/>
</dbReference>
<gene>
    <name evidence="12" type="ORF">C7B64_04830</name>
</gene>
<dbReference type="OrthoDB" id="9783823at2"/>
<keyword evidence="13" id="KW-1185">Reference proteome</keyword>
<sequence>MSLIDRPIVQKTNLSFVIFIASAAALGGFLFGFDTAVINGAVKSVETAFSMNSVMTGIAVSSALLGSALGAFIAGTIADRYGRTRTMVIASILFTLSAIGSGIAFGVWDFIFWRALGGIAVGMASVIAPAYIAEVAPAELRGRLGSLQQMAIVVGIFVALLCDYFIAVAAGSASNLFWFNIPAWRWMFWTEVPPAVLYGIAALMIPESPRYLVAKRREAEASIVLAKAIGGNVEAKIAEIKQTVATERPARFSDLLSRRGGLLPIVWVGIGLSILQQFVGINVIFYYSSVLWQAVGFSEKDSLTITVITSIVNIVTTLIAIATVDKFGRKPLLLLGSIGMTLMLGTLTVIFANAAINPATGNPQLVGNQGLIALIAANLYVVCFGFSWGPIVWVLLGEIFNNQIRAAALSVAASIQWLANFAISTSFPPLLQNFGLGSAYGLYTISSAISIFFVWFLVKETKGKELEHM</sequence>
<keyword evidence="3 9" id="KW-0813">Transport</keyword>
<dbReference type="InterPro" id="IPR005829">
    <property type="entry name" value="Sugar_transporter_CS"/>
</dbReference>
<feature type="transmembrane region" description="Helical" evidence="10">
    <location>
        <begin position="12"/>
        <end position="33"/>
    </location>
</feature>
<dbReference type="InterPro" id="IPR020846">
    <property type="entry name" value="MFS_dom"/>
</dbReference>
<keyword evidence="8 10" id="KW-0472">Membrane</keyword>
<dbReference type="FunFam" id="1.20.1250.20:FF:000122">
    <property type="entry name" value="D-xylose transporter XylE"/>
    <property type="match status" value="1"/>
</dbReference>
<feature type="transmembrane region" description="Helical" evidence="10">
    <location>
        <begin position="331"/>
        <end position="351"/>
    </location>
</feature>
<proteinExistence type="inferred from homology"/>
<evidence type="ECO:0000256" key="7">
    <source>
        <dbReference type="ARBA" id="ARBA00022989"/>
    </source>
</evidence>
<name>A0A2T1C825_9CYAN</name>
<reference evidence="12 13" key="2">
    <citation type="submission" date="2018-03" db="EMBL/GenBank/DDBJ databases">
        <title>The ancient ancestry and fast evolution of plastids.</title>
        <authorList>
            <person name="Moore K.R."/>
            <person name="Magnabosco C."/>
            <person name="Momper L."/>
            <person name="Gold D.A."/>
            <person name="Bosak T."/>
            <person name="Fournier G.P."/>
        </authorList>
    </citation>
    <scope>NUCLEOTIDE SEQUENCE [LARGE SCALE GENOMIC DNA]</scope>
    <source>
        <strain evidence="12 13">CCAP 1448/3</strain>
    </source>
</reference>
<evidence type="ECO:0000256" key="8">
    <source>
        <dbReference type="ARBA" id="ARBA00023136"/>
    </source>
</evidence>
<feature type="transmembrane region" description="Helical" evidence="10">
    <location>
        <begin position="186"/>
        <end position="206"/>
    </location>
</feature>
<feature type="transmembrane region" description="Helical" evidence="10">
    <location>
        <begin position="408"/>
        <end position="427"/>
    </location>
</feature>
<evidence type="ECO:0000256" key="1">
    <source>
        <dbReference type="ARBA" id="ARBA00004651"/>
    </source>
</evidence>
<evidence type="ECO:0000313" key="13">
    <source>
        <dbReference type="Proteomes" id="UP000238762"/>
    </source>
</evidence>
<dbReference type="GO" id="GO:0005886">
    <property type="term" value="C:plasma membrane"/>
    <property type="evidence" value="ECO:0007669"/>
    <property type="project" value="UniProtKB-SubCell"/>
</dbReference>
<evidence type="ECO:0000256" key="10">
    <source>
        <dbReference type="SAM" id="Phobius"/>
    </source>
</evidence>
<dbReference type="InterPro" id="IPR003663">
    <property type="entry name" value="Sugar/inositol_transpt"/>
</dbReference>
<feature type="transmembrane region" description="Helical" evidence="10">
    <location>
        <begin position="53"/>
        <end position="74"/>
    </location>
</feature>
<feature type="transmembrane region" description="Helical" evidence="10">
    <location>
        <begin position="261"/>
        <end position="285"/>
    </location>
</feature>
<keyword evidence="7 10" id="KW-1133">Transmembrane helix</keyword>
<feature type="transmembrane region" description="Helical" evidence="10">
    <location>
        <begin position="111"/>
        <end position="132"/>
    </location>
</feature>
<evidence type="ECO:0000256" key="2">
    <source>
        <dbReference type="ARBA" id="ARBA00010992"/>
    </source>
</evidence>
<comment type="subcellular location">
    <subcellularLocation>
        <location evidence="1">Cell membrane</location>
        <topology evidence="1">Multi-pass membrane protein</topology>
    </subcellularLocation>
</comment>
<dbReference type="PROSITE" id="PS00217">
    <property type="entry name" value="SUGAR_TRANSPORT_2"/>
    <property type="match status" value="1"/>
</dbReference>
<organism evidence="12 13">
    <name type="scientific">Merismopedia glauca CCAP 1448/3</name>
    <dbReference type="NCBI Taxonomy" id="1296344"/>
    <lineage>
        <taxon>Bacteria</taxon>
        <taxon>Bacillati</taxon>
        <taxon>Cyanobacteriota</taxon>
        <taxon>Cyanophyceae</taxon>
        <taxon>Synechococcales</taxon>
        <taxon>Merismopediaceae</taxon>
        <taxon>Merismopedia</taxon>
    </lineage>
</organism>
<dbReference type="NCBIfam" id="TIGR00879">
    <property type="entry name" value="SP"/>
    <property type="match status" value="1"/>
</dbReference>
<feature type="transmembrane region" description="Helical" evidence="10">
    <location>
        <begin position="86"/>
        <end position="105"/>
    </location>
</feature>
<dbReference type="InterPro" id="IPR047984">
    <property type="entry name" value="XylE-like"/>
</dbReference>
<dbReference type="GO" id="GO:0022857">
    <property type="term" value="F:transmembrane transporter activity"/>
    <property type="evidence" value="ECO:0007669"/>
    <property type="project" value="InterPro"/>
</dbReference>
<keyword evidence="5" id="KW-0762">Sugar transport</keyword>
<protein>
    <submittedName>
        <fullName evidence="12">MFS transporter</fullName>
    </submittedName>
</protein>
<feature type="domain" description="Major facilitator superfamily (MFS) profile" evidence="11">
    <location>
        <begin position="20"/>
        <end position="462"/>
    </location>
</feature>
<dbReference type="RefSeq" id="WP_106287520.1">
    <property type="nucleotide sequence ID" value="NZ_CAWNTC010000200.1"/>
</dbReference>
<dbReference type="PROSITE" id="PS00216">
    <property type="entry name" value="SUGAR_TRANSPORT_1"/>
    <property type="match status" value="1"/>
</dbReference>
<accession>A0A2T1C825</accession>
<comment type="similarity">
    <text evidence="2 9">Belongs to the major facilitator superfamily. Sugar transporter (TC 2.A.1.1) family.</text>
</comment>
<evidence type="ECO:0000256" key="6">
    <source>
        <dbReference type="ARBA" id="ARBA00022692"/>
    </source>
</evidence>
<dbReference type="Pfam" id="PF00083">
    <property type="entry name" value="Sugar_tr"/>
    <property type="match status" value="1"/>
</dbReference>
<comment type="caution">
    <text evidence="12">The sequence shown here is derived from an EMBL/GenBank/DDBJ whole genome shotgun (WGS) entry which is preliminary data.</text>
</comment>
<dbReference type="InterPro" id="IPR050820">
    <property type="entry name" value="MFS_Sugar_Transporter"/>
</dbReference>
<dbReference type="CDD" id="cd17359">
    <property type="entry name" value="MFS_XylE_like"/>
    <property type="match status" value="1"/>
</dbReference>